<dbReference type="Pfam" id="PF06821">
    <property type="entry name" value="Ser_hydrolase"/>
    <property type="match status" value="1"/>
</dbReference>
<dbReference type="PANTHER" id="PTHR15394:SF3">
    <property type="entry name" value="SERINE HYDROLASE RBBP9"/>
    <property type="match status" value="1"/>
</dbReference>
<organism evidence="1 2">
    <name type="scientific">Staphylococcus kloosii</name>
    <dbReference type="NCBI Taxonomy" id="29384"/>
    <lineage>
        <taxon>Bacteria</taxon>
        <taxon>Bacillati</taxon>
        <taxon>Bacillota</taxon>
        <taxon>Bacilli</taxon>
        <taxon>Bacillales</taxon>
        <taxon>Staphylococcaceae</taxon>
        <taxon>Staphylococcus</taxon>
    </lineage>
</organism>
<dbReference type="GO" id="GO:0016787">
    <property type="term" value="F:hydrolase activity"/>
    <property type="evidence" value="ECO:0007669"/>
    <property type="project" value="InterPro"/>
</dbReference>
<comment type="caution">
    <text evidence="1">The sequence shown here is derived from an EMBL/GenBank/DDBJ whole genome shotgun (WGS) entry which is preliminary data.</text>
</comment>
<dbReference type="Proteomes" id="UP000075418">
    <property type="component" value="Unassembled WGS sequence"/>
</dbReference>
<sequence>MKNLFIIHGYKANTESHWFQWLKSSMMRYGYTTEIIPLPNSVQPKYKAWSQTLDDYLSHKLTNETIIVAHSLGVITTLDYLSHHANETHIKGLFLISGFNEQLPNIPELNHFITQTDISLNNINAHTIKVIGATADPIVNIDATRRLSSSLGIDTIEIPHEGHFLASEGYTTFEFLLEQINRLLNKKRD</sequence>
<evidence type="ECO:0000313" key="1">
    <source>
        <dbReference type="EMBL" id="KYH14501.1"/>
    </source>
</evidence>
<dbReference type="EMBL" id="LUGM01000002">
    <property type="protein sequence ID" value="KYH14501.1"/>
    <property type="molecule type" value="Genomic_DNA"/>
</dbReference>
<protein>
    <submittedName>
        <fullName evidence="1">Esterase</fullName>
    </submittedName>
</protein>
<dbReference type="RefSeq" id="WP_061854673.1">
    <property type="nucleotide sequence ID" value="NZ_LUGM01000002.1"/>
</dbReference>
<dbReference type="SUPFAM" id="SSF53474">
    <property type="entry name" value="alpha/beta-Hydrolases"/>
    <property type="match status" value="1"/>
</dbReference>
<dbReference type="InterPro" id="IPR029058">
    <property type="entry name" value="AB_hydrolase_fold"/>
</dbReference>
<dbReference type="AlphaFoldDB" id="A0A151A4Y7"/>
<evidence type="ECO:0000313" key="2">
    <source>
        <dbReference type="Proteomes" id="UP000075418"/>
    </source>
</evidence>
<reference evidence="1 2" key="1">
    <citation type="submission" date="2016-02" db="EMBL/GenBank/DDBJ databases">
        <title>Draft genome sequence of hydrocarbon degrading Staphylococcus saprophyticus Strain CNV2, isolated from crude-oil contaminated soil from Noonmati Oil Refinery, Guwahati, Assam, India.</title>
        <authorList>
            <person name="Mukherjee A."/>
            <person name="Chettri B."/>
            <person name="Langpoklakpam J."/>
            <person name="Singh A.K."/>
            <person name="Chattopadhyay D.J."/>
        </authorList>
    </citation>
    <scope>NUCLEOTIDE SEQUENCE [LARGE SCALE GENOMIC DNA]</scope>
    <source>
        <strain evidence="1 2">CNV2</strain>
    </source>
</reference>
<dbReference type="InterPro" id="IPR010662">
    <property type="entry name" value="RBBP9/YdeN"/>
</dbReference>
<accession>A0A151A4Y7</accession>
<proteinExistence type="predicted"/>
<dbReference type="PANTHER" id="PTHR15394">
    <property type="entry name" value="SERINE HYDROLASE RBBP9"/>
    <property type="match status" value="1"/>
</dbReference>
<gene>
    <name evidence="1" type="ORF">A0131_06900</name>
</gene>
<dbReference type="Gene3D" id="3.40.50.1820">
    <property type="entry name" value="alpha/beta hydrolase"/>
    <property type="match status" value="1"/>
</dbReference>
<name>A0A151A4Y7_9STAP</name>